<dbReference type="InterPro" id="IPR016047">
    <property type="entry name" value="M23ase_b-sheet_dom"/>
</dbReference>
<sequence length="287" mass="31885">MLLFHKIQFKTALLALLVLPHTSSIYAKSQKSQTPTAYNGTIFIYQTSTPNPLSYNNGKKSLHYMPHPSKKGEFIAFVPIGYYDKGIKTLNSPKQTESTLQTIKILQKDYPKKEQINVANNKVSYSNEVAKRIEKEKNTAIKTYATITKGRLWDKPFIKPLDSVITSPYGSARIFNGKINSYHGGTDLRASIGTPILATNDGKVALVQDRYLSGKSIYIDHGSGVYSVYFHLDEFLVKQGDMIKQGQVIAKSGDTGRVSGAHLHFGIVINGTNVDAMDFIEQVNALF</sequence>
<dbReference type="RefSeq" id="WP_115026289.1">
    <property type="nucleotide sequence ID" value="NZ_UGHZ01000001.1"/>
</dbReference>
<dbReference type="GO" id="GO:0004222">
    <property type="term" value="F:metalloendopeptidase activity"/>
    <property type="evidence" value="ECO:0007669"/>
    <property type="project" value="TreeGrafter"/>
</dbReference>
<keyword evidence="3" id="KW-0378">Hydrolase</keyword>
<feature type="domain" description="M23ase beta-sheet core" evidence="2">
    <location>
        <begin position="182"/>
        <end position="275"/>
    </location>
</feature>
<dbReference type="Gene3D" id="2.70.70.10">
    <property type="entry name" value="Glucose Permease (Domain IIA)"/>
    <property type="match status" value="1"/>
</dbReference>
<dbReference type="PANTHER" id="PTHR21666">
    <property type="entry name" value="PEPTIDASE-RELATED"/>
    <property type="match status" value="1"/>
</dbReference>
<feature type="chain" id="PRO_5016869964" evidence="1">
    <location>
        <begin position="28"/>
        <end position="287"/>
    </location>
</feature>
<keyword evidence="3" id="KW-0031">Aminopeptidase</keyword>
<dbReference type="PANTHER" id="PTHR21666:SF270">
    <property type="entry name" value="MUREIN HYDROLASE ACTIVATOR ENVC"/>
    <property type="match status" value="1"/>
</dbReference>
<evidence type="ECO:0000256" key="1">
    <source>
        <dbReference type="SAM" id="SignalP"/>
    </source>
</evidence>
<proteinExistence type="predicted"/>
<dbReference type="Proteomes" id="UP000255335">
    <property type="component" value="Unassembled WGS sequence"/>
</dbReference>
<keyword evidence="3" id="KW-0645">Protease</keyword>
<dbReference type="EMBL" id="UGHZ01000001">
    <property type="protein sequence ID" value="STP09623.1"/>
    <property type="molecule type" value="Genomic_DNA"/>
</dbReference>
<name>A0A377JPX9_9HELI</name>
<gene>
    <name evidence="3" type="ORF">NCTC12221_01069</name>
</gene>
<dbReference type="CDD" id="cd12797">
    <property type="entry name" value="M23_peptidase"/>
    <property type="match status" value="1"/>
</dbReference>
<keyword evidence="1" id="KW-0732">Signal</keyword>
<dbReference type="GO" id="GO:0004177">
    <property type="term" value="F:aminopeptidase activity"/>
    <property type="evidence" value="ECO:0007669"/>
    <property type="project" value="UniProtKB-KW"/>
</dbReference>
<dbReference type="EC" id="3.4.11.-" evidence="3"/>
<protein>
    <submittedName>
        <fullName evidence="3">M23/M37 family peptidase</fullName>
        <ecNumber evidence="3">3.4.11.-</ecNumber>
        <ecNumber evidence="3">3.4.24.75</ecNumber>
    </submittedName>
</protein>
<dbReference type="EC" id="3.4.24.75" evidence="3"/>
<accession>A0A377JPX9</accession>
<dbReference type="InterPro" id="IPR050570">
    <property type="entry name" value="Cell_wall_metabolism_enzyme"/>
</dbReference>
<reference evidence="3 4" key="1">
    <citation type="submission" date="2018-06" db="EMBL/GenBank/DDBJ databases">
        <authorList>
            <consortium name="Pathogen Informatics"/>
            <person name="Doyle S."/>
        </authorList>
    </citation>
    <scope>NUCLEOTIDE SEQUENCE [LARGE SCALE GENOMIC DNA]</scope>
    <source>
        <strain evidence="3 4">NCTC12221</strain>
    </source>
</reference>
<evidence type="ECO:0000313" key="4">
    <source>
        <dbReference type="Proteomes" id="UP000255335"/>
    </source>
</evidence>
<dbReference type="SUPFAM" id="SSF51261">
    <property type="entry name" value="Duplicated hybrid motif"/>
    <property type="match status" value="1"/>
</dbReference>
<evidence type="ECO:0000259" key="2">
    <source>
        <dbReference type="Pfam" id="PF01551"/>
    </source>
</evidence>
<dbReference type="AlphaFoldDB" id="A0A377JPX9"/>
<evidence type="ECO:0000313" key="3">
    <source>
        <dbReference type="EMBL" id="STP09623.1"/>
    </source>
</evidence>
<dbReference type="InterPro" id="IPR011055">
    <property type="entry name" value="Dup_hybrid_motif"/>
</dbReference>
<dbReference type="Pfam" id="PF01551">
    <property type="entry name" value="Peptidase_M23"/>
    <property type="match status" value="1"/>
</dbReference>
<feature type="signal peptide" evidence="1">
    <location>
        <begin position="1"/>
        <end position="27"/>
    </location>
</feature>
<organism evidence="3 4">
    <name type="scientific">Helicobacter cinaedi</name>
    <dbReference type="NCBI Taxonomy" id="213"/>
    <lineage>
        <taxon>Bacteria</taxon>
        <taxon>Pseudomonadati</taxon>
        <taxon>Campylobacterota</taxon>
        <taxon>Epsilonproteobacteria</taxon>
        <taxon>Campylobacterales</taxon>
        <taxon>Helicobacteraceae</taxon>
        <taxon>Helicobacter</taxon>
    </lineage>
</organism>